<name>A0A9D1MMN7_9FIRM</name>
<evidence type="ECO:0008006" key="4">
    <source>
        <dbReference type="Google" id="ProtNLM"/>
    </source>
</evidence>
<dbReference type="AlphaFoldDB" id="A0A9D1MMN7"/>
<feature type="signal peptide" evidence="1">
    <location>
        <begin position="1"/>
        <end position="24"/>
    </location>
</feature>
<evidence type="ECO:0000256" key="1">
    <source>
        <dbReference type="SAM" id="SignalP"/>
    </source>
</evidence>
<keyword evidence="1" id="KW-0732">Signal</keyword>
<evidence type="ECO:0000313" key="2">
    <source>
        <dbReference type="EMBL" id="HIU62868.1"/>
    </source>
</evidence>
<gene>
    <name evidence="2" type="ORF">IAB07_03765</name>
</gene>
<proteinExistence type="predicted"/>
<organism evidence="2 3">
    <name type="scientific">Candidatus Caccalectryoclostridium excrementigallinarum</name>
    <dbReference type="NCBI Taxonomy" id="2840710"/>
    <lineage>
        <taxon>Bacteria</taxon>
        <taxon>Bacillati</taxon>
        <taxon>Bacillota</taxon>
        <taxon>Clostridia</taxon>
        <taxon>Christensenellales</taxon>
        <taxon>Christensenellaceae</taxon>
        <taxon>Christensenellaceae incertae sedis</taxon>
        <taxon>Candidatus Caccalectryoclostridium</taxon>
    </lineage>
</organism>
<evidence type="ECO:0000313" key="3">
    <source>
        <dbReference type="Proteomes" id="UP000824145"/>
    </source>
</evidence>
<dbReference type="PROSITE" id="PS51257">
    <property type="entry name" value="PROKAR_LIPOPROTEIN"/>
    <property type="match status" value="1"/>
</dbReference>
<accession>A0A9D1MMN7</accession>
<dbReference type="EMBL" id="DVNJ01000020">
    <property type="protein sequence ID" value="HIU62868.1"/>
    <property type="molecule type" value="Genomic_DNA"/>
</dbReference>
<reference evidence="2" key="1">
    <citation type="submission" date="2020-10" db="EMBL/GenBank/DDBJ databases">
        <authorList>
            <person name="Gilroy R."/>
        </authorList>
    </citation>
    <scope>NUCLEOTIDE SEQUENCE</scope>
    <source>
        <strain evidence="2">9366</strain>
    </source>
</reference>
<protein>
    <recommendedName>
        <fullName evidence="4">Lipoprotein</fullName>
    </recommendedName>
</protein>
<dbReference type="Proteomes" id="UP000824145">
    <property type="component" value="Unassembled WGS sequence"/>
</dbReference>
<feature type="chain" id="PRO_5039108566" description="Lipoprotein" evidence="1">
    <location>
        <begin position="25"/>
        <end position="268"/>
    </location>
</feature>
<comment type="caution">
    <text evidence="2">The sequence shown here is derived from an EMBL/GenBank/DDBJ whole genome shotgun (WGS) entry which is preliminary data.</text>
</comment>
<reference evidence="2" key="2">
    <citation type="journal article" date="2021" name="PeerJ">
        <title>Extensive microbial diversity within the chicken gut microbiome revealed by metagenomics and culture.</title>
        <authorList>
            <person name="Gilroy R."/>
            <person name="Ravi A."/>
            <person name="Getino M."/>
            <person name="Pursley I."/>
            <person name="Horton D.L."/>
            <person name="Alikhan N.F."/>
            <person name="Baker D."/>
            <person name="Gharbi K."/>
            <person name="Hall N."/>
            <person name="Watson M."/>
            <person name="Adriaenssens E.M."/>
            <person name="Foster-Nyarko E."/>
            <person name="Jarju S."/>
            <person name="Secka A."/>
            <person name="Antonio M."/>
            <person name="Oren A."/>
            <person name="Chaudhuri R.R."/>
            <person name="La Ragione R."/>
            <person name="Hildebrand F."/>
            <person name="Pallen M.J."/>
        </authorList>
    </citation>
    <scope>NUCLEOTIDE SEQUENCE</scope>
    <source>
        <strain evidence="2">9366</strain>
    </source>
</reference>
<sequence>MKRKIFVLCLTLVLLACAGLAVLAGCNKALTADEGAQALLDAVAQSKSFYEQYDRAEGYSYYVKFTRPGEQSGTTQTYYLAYNKGNSDLEWEDFTVIQYTKSVESSVKTDTTMEYFGDALPKNSEGKQAENVRENYVRAYVSKDYKVDKSVSEESYLSREEINYLTLSYVLGLFDNLDKEDIVIADGGASRAGAVVTVTFTISDESVPLAKYGKLSVRITNGRVSSIETADKDAAEPLDYLLVYASPDVSMPTQYTVDAKTVYIDYSA</sequence>